<protein>
    <submittedName>
        <fullName evidence="2">Uncharacterized protein</fullName>
    </submittedName>
</protein>
<reference evidence="2 3" key="1">
    <citation type="submission" date="2019-08" db="EMBL/GenBank/DDBJ databases">
        <authorList>
            <person name="Peeters C."/>
        </authorList>
    </citation>
    <scope>NUCLEOTIDE SEQUENCE [LARGE SCALE GENOMIC DNA]</scope>
    <source>
        <strain evidence="2 3">LMG 31121</strain>
    </source>
</reference>
<proteinExistence type="predicted"/>
<evidence type="ECO:0000313" key="2">
    <source>
        <dbReference type="EMBL" id="VVE85728.1"/>
    </source>
</evidence>
<feature type="compositionally biased region" description="Basic and acidic residues" evidence="1">
    <location>
        <begin position="19"/>
        <end position="35"/>
    </location>
</feature>
<evidence type="ECO:0000256" key="1">
    <source>
        <dbReference type="SAM" id="MobiDB-lite"/>
    </source>
</evidence>
<name>A0A5E5BK52_9BURK</name>
<sequence length="35" mass="3981">MNNLVQSHELPDDAYGPIHDGRAEKYSRWDLPKGA</sequence>
<gene>
    <name evidence="2" type="ORF">PSP31121_05390</name>
</gene>
<feature type="region of interest" description="Disordered" evidence="1">
    <location>
        <begin position="1"/>
        <end position="35"/>
    </location>
</feature>
<evidence type="ECO:0000313" key="3">
    <source>
        <dbReference type="Proteomes" id="UP000335538"/>
    </source>
</evidence>
<dbReference type="AlphaFoldDB" id="A0A5E5BK52"/>
<accession>A0A5E5BK52</accession>
<dbReference type="EMBL" id="CABPSR010000033">
    <property type="protein sequence ID" value="VVE85728.1"/>
    <property type="molecule type" value="Genomic_DNA"/>
</dbReference>
<dbReference type="Proteomes" id="UP000335538">
    <property type="component" value="Unassembled WGS sequence"/>
</dbReference>
<organism evidence="2 3">
    <name type="scientific">Pandoraea sputorum</name>
    <dbReference type="NCBI Taxonomy" id="93222"/>
    <lineage>
        <taxon>Bacteria</taxon>
        <taxon>Pseudomonadati</taxon>
        <taxon>Pseudomonadota</taxon>
        <taxon>Betaproteobacteria</taxon>
        <taxon>Burkholderiales</taxon>
        <taxon>Burkholderiaceae</taxon>
        <taxon>Pandoraea</taxon>
    </lineage>
</organism>